<dbReference type="InterPro" id="IPR015422">
    <property type="entry name" value="PyrdxlP-dep_Trfase_small"/>
</dbReference>
<dbReference type="InterPro" id="IPR015424">
    <property type="entry name" value="PyrdxlP-dep_Trfase"/>
</dbReference>
<name>A0A1G7Z1M8_9GAMM</name>
<evidence type="ECO:0000313" key="2">
    <source>
        <dbReference type="Proteomes" id="UP000198606"/>
    </source>
</evidence>
<dbReference type="AlphaFoldDB" id="A0A1G7Z1M8"/>
<dbReference type="STRING" id="29435.SAMN05216588_102166"/>
<dbReference type="GO" id="GO:0005737">
    <property type="term" value="C:cytoplasm"/>
    <property type="evidence" value="ECO:0007669"/>
    <property type="project" value="TreeGrafter"/>
</dbReference>
<dbReference type="SUPFAM" id="SSF53383">
    <property type="entry name" value="PLP-dependent transferases"/>
    <property type="match status" value="1"/>
</dbReference>
<accession>A0A1G7Z1M8</accession>
<dbReference type="Proteomes" id="UP000198606">
    <property type="component" value="Unassembled WGS sequence"/>
</dbReference>
<reference evidence="1 2" key="1">
    <citation type="submission" date="2016-10" db="EMBL/GenBank/DDBJ databases">
        <authorList>
            <person name="de Groot N.N."/>
        </authorList>
    </citation>
    <scope>NUCLEOTIDE SEQUENCE [LARGE SCALE GENOMIC DNA]</scope>
    <source>
        <strain evidence="1 2">LMG 18387</strain>
    </source>
</reference>
<dbReference type="RefSeq" id="WP_242674671.1">
    <property type="nucleotide sequence ID" value="NZ_FNDG01000002.1"/>
</dbReference>
<dbReference type="EMBL" id="FNDG01000002">
    <property type="protein sequence ID" value="SDH02613.1"/>
    <property type="molecule type" value="Genomic_DNA"/>
</dbReference>
<protein>
    <submittedName>
        <fullName evidence="1">Uncharacterized protein</fullName>
    </submittedName>
</protein>
<dbReference type="PANTHER" id="PTHR11999">
    <property type="entry name" value="GROUP II PYRIDOXAL-5-PHOSPHATE DECARBOXYLASE"/>
    <property type="match status" value="1"/>
</dbReference>
<dbReference type="InterPro" id="IPR010977">
    <property type="entry name" value="Aromatic_deC"/>
</dbReference>
<organism evidence="1 2">
    <name type="scientific">Phytopseudomonas flavescens</name>
    <dbReference type="NCBI Taxonomy" id="29435"/>
    <lineage>
        <taxon>Bacteria</taxon>
        <taxon>Pseudomonadati</taxon>
        <taxon>Pseudomonadota</taxon>
        <taxon>Gammaproteobacteria</taxon>
        <taxon>Pseudomonadales</taxon>
        <taxon>Pseudomonadaceae</taxon>
        <taxon>Phytopseudomonas</taxon>
    </lineage>
</organism>
<dbReference type="PANTHER" id="PTHR11999:SF165">
    <property type="entry name" value="DECARBOXYLASE, PUTATIVE (AFU_ORTHOLOGUE AFUA_2G04980)-RELATED"/>
    <property type="match status" value="1"/>
</dbReference>
<dbReference type="Gene3D" id="3.90.1150.10">
    <property type="entry name" value="Aspartate Aminotransferase, domain 1"/>
    <property type="match status" value="1"/>
</dbReference>
<evidence type="ECO:0000313" key="1">
    <source>
        <dbReference type="EMBL" id="SDH02613.1"/>
    </source>
</evidence>
<gene>
    <name evidence="1" type="ORF">SAMN05216588_102166</name>
</gene>
<dbReference type="GO" id="GO:0016831">
    <property type="term" value="F:carboxy-lyase activity"/>
    <property type="evidence" value="ECO:0007669"/>
    <property type="project" value="TreeGrafter"/>
</dbReference>
<proteinExistence type="predicted"/>
<sequence length="112" mass="12406">MAIWAALASLGRNGLRELIDRHIRQAGYLAEALRTGGYQVLNRVRLNQVLVRADSDEETAAILETAQASGEVWFGATIWQGRPAFRLSVSSWRTTDGDIETLIALLLRLKNA</sequence>